<evidence type="ECO:0000313" key="4">
    <source>
        <dbReference type="Proteomes" id="UP000278081"/>
    </source>
</evidence>
<dbReference type="Pfam" id="PF01636">
    <property type="entry name" value="APH"/>
    <property type="match status" value="1"/>
</dbReference>
<name>A0A3S0SH82_9HYPH</name>
<reference evidence="3 4" key="1">
    <citation type="submission" date="2018-11" db="EMBL/GenBank/DDBJ databases">
        <title>Rhizobium chutanense sp. nov., isolated from root nodules of Phaseolus vulgaris in China.</title>
        <authorList>
            <person name="Huo Y."/>
        </authorList>
    </citation>
    <scope>NUCLEOTIDE SEQUENCE [LARGE SCALE GENOMIC DNA]</scope>
    <source>
        <strain evidence="3 4">C16</strain>
    </source>
</reference>
<evidence type="ECO:0000256" key="1">
    <source>
        <dbReference type="ARBA" id="ARBA00038240"/>
    </source>
</evidence>
<dbReference type="AlphaFoldDB" id="A0A3S0SH82"/>
<dbReference type="InterPro" id="IPR011009">
    <property type="entry name" value="Kinase-like_dom_sf"/>
</dbReference>
<dbReference type="SUPFAM" id="SSF56112">
    <property type="entry name" value="Protein kinase-like (PK-like)"/>
    <property type="match status" value="1"/>
</dbReference>
<evidence type="ECO:0000259" key="2">
    <source>
        <dbReference type="Pfam" id="PF01636"/>
    </source>
</evidence>
<keyword evidence="3" id="KW-0808">Transferase</keyword>
<sequence>MLDFDALYSTPQIEAVERFINTHYALAGPVSCRLLQRGLNDIYLAVGRNSGRYVFRLSHRRARGPADVKTETAFLTHLSQSGVPVAEPIATRNGVFFVDGRAPEGARSGVLFRAIDGREPHAEDPGDARANGKTLALLHNAAETFSSSGSLYRLDLEHLLHRPLARIRDSGIVEDAEVISDLEHIAARTGKAIEAFGHLTWTYCHGDCHGFNSRINEIGEAVFFDFDDGGPGYLSYDLAVFLWAKISFGRKLTDMWDAFIDGYRAVRPIAPYDIEAALRFVIVRHFWLMGEYASRTQEWGSNAVGWIAREAHFLRTWETERFVDRLF</sequence>
<dbReference type="RefSeq" id="WP_126909636.1">
    <property type="nucleotide sequence ID" value="NZ_ML133758.1"/>
</dbReference>
<dbReference type="PANTHER" id="PTHR21064">
    <property type="entry name" value="AMINOGLYCOSIDE PHOSPHOTRANSFERASE DOMAIN-CONTAINING PROTEIN-RELATED"/>
    <property type="match status" value="1"/>
</dbReference>
<dbReference type="GO" id="GO:0004413">
    <property type="term" value="F:homoserine kinase activity"/>
    <property type="evidence" value="ECO:0007669"/>
    <property type="project" value="TreeGrafter"/>
</dbReference>
<accession>A0A3S0SH82</accession>
<dbReference type="EMBL" id="RJTJ01000011">
    <property type="protein sequence ID" value="RUM05788.1"/>
    <property type="molecule type" value="Genomic_DNA"/>
</dbReference>
<organism evidence="3 4">
    <name type="scientific">Rhizobium chutanense</name>
    <dbReference type="NCBI Taxonomy" id="2035448"/>
    <lineage>
        <taxon>Bacteria</taxon>
        <taxon>Pseudomonadati</taxon>
        <taxon>Pseudomonadota</taxon>
        <taxon>Alphaproteobacteria</taxon>
        <taxon>Hyphomicrobiales</taxon>
        <taxon>Rhizobiaceae</taxon>
        <taxon>Rhizobium/Agrobacterium group</taxon>
        <taxon>Rhizobium</taxon>
    </lineage>
</organism>
<dbReference type="PANTHER" id="PTHR21064:SF6">
    <property type="entry name" value="AMINOGLYCOSIDE PHOSPHOTRANSFERASE DOMAIN-CONTAINING PROTEIN"/>
    <property type="match status" value="1"/>
</dbReference>
<comment type="similarity">
    <text evidence="1">Belongs to the pseudomonas-type ThrB family.</text>
</comment>
<dbReference type="OrthoDB" id="241498at2"/>
<proteinExistence type="inferred from homology"/>
<protein>
    <submittedName>
        <fullName evidence="3">Kinase</fullName>
    </submittedName>
</protein>
<dbReference type="Proteomes" id="UP000278081">
    <property type="component" value="Unassembled WGS sequence"/>
</dbReference>
<dbReference type="InterPro" id="IPR050249">
    <property type="entry name" value="Pseudomonas-type_ThrB"/>
</dbReference>
<dbReference type="InterPro" id="IPR002575">
    <property type="entry name" value="Aminoglycoside_PTrfase"/>
</dbReference>
<feature type="domain" description="Aminoglycoside phosphotransferase" evidence="2">
    <location>
        <begin position="40"/>
        <end position="268"/>
    </location>
</feature>
<keyword evidence="3" id="KW-0418">Kinase</keyword>
<dbReference type="Gene3D" id="3.30.200.20">
    <property type="entry name" value="Phosphorylase Kinase, domain 1"/>
    <property type="match status" value="1"/>
</dbReference>
<comment type="caution">
    <text evidence="3">The sequence shown here is derived from an EMBL/GenBank/DDBJ whole genome shotgun (WGS) entry which is preliminary data.</text>
</comment>
<dbReference type="Gene3D" id="3.90.1200.10">
    <property type="match status" value="1"/>
</dbReference>
<dbReference type="GO" id="GO:0009088">
    <property type="term" value="P:threonine biosynthetic process"/>
    <property type="evidence" value="ECO:0007669"/>
    <property type="project" value="TreeGrafter"/>
</dbReference>
<gene>
    <name evidence="3" type="ORF">EFR84_14615</name>
</gene>
<evidence type="ECO:0000313" key="3">
    <source>
        <dbReference type="EMBL" id="RUM05788.1"/>
    </source>
</evidence>